<dbReference type="Pfam" id="PF00149">
    <property type="entry name" value="Metallophos"/>
    <property type="match status" value="1"/>
</dbReference>
<dbReference type="InterPro" id="IPR041796">
    <property type="entry name" value="Mre11_N"/>
</dbReference>
<dbReference type="AlphaFoldDB" id="A0A6J5Z0N2"/>
<keyword evidence="6" id="KW-0269">Exonuclease</keyword>
<dbReference type="PANTHER" id="PTHR30337">
    <property type="entry name" value="COMPONENT OF ATP-DEPENDENT DSDNA EXONUCLEASE"/>
    <property type="match status" value="1"/>
</dbReference>
<gene>
    <name evidence="9" type="ORF">UFOPK3775_00396</name>
</gene>
<dbReference type="GO" id="GO:0006259">
    <property type="term" value="P:DNA metabolic process"/>
    <property type="evidence" value="ECO:0007669"/>
    <property type="project" value="InterPro"/>
</dbReference>
<dbReference type="GO" id="GO:0008408">
    <property type="term" value="F:3'-5' exonuclease activity"/>
    <property type="evidence" value="ECO:0007669"/>
    <property type="project" value="InterPro"/>
</dbReference>
<dbReference type="NCBIfam" id="TIGR00619">
    <property type="entry name" value="sbcd"/>
    <property type="match status" value="1"/>
</dbReference>
<dbReference type="CDD" id="cd00840">
    <property type="entry name" value="MPP_Mre11_N"/>
    <property type="match status" value="1"/>
</dbReference>
<evidence type="ECO:0000259" key="8">
    <source>
        <dbReference type="Pfam" id="PF12320"/>
    </source>
</evidence>
<organism evidence="9">
    <name type="scientific">freshwater metagenome</name>
    <dbReference type="NCBI Taxonomy" id="449393"/>
    <lineage>
        <taxon>unclassified sequences</taxon>
        <taxon>metagenomes</taxon>
        <taxon>ecological metagenomes</taxon>
    </lineage>
</organism>
<accession>A0A6J5Z0N2</accession>
<dbReference type="Gene3D" id="3.60.21.10">
    <property type="match status" value="1"/>
</dbReference>
<dbReference type="InterPro" id="IPR004843">
    <property type="entry name" value="Calcineurin-like_PHP"/>
</dbReference>
<dbReference type="InterPro" id="IPR004593">
    <property type="entry name" value="SbcD"/>
</dbReference>
<sequence length="404" mass="44909">MKILHTSDWHIGRRLHGESLVASHEQFLTWLHSEVIGDVKPDLLVVAGDIYDRGIPPTEAIELFEDTLAEINKHGIQVLITSGNHDSRVRLGSNTRFMSGLGLHFRTRLHEVAKPVIVPSDDFDLLAYGIPYLEPDIDTGPDLERQWQVEASQQAALAEAMRRINLDVKSREAKSSKPLRVVVATHAFVEGATKSDSERNIKDIRVGGLGQANASVFAGADYVAMGHIHRPHAKSEIKGPGSTLLRYSGSPMPFSFSERNDEKQVLQIEITADGVKDSGIQSIQAPKIRGMKQIEGTMQELMSDQHPASSDWLKVVLIDKEIPVNVFDTLKRKFEHLLDLEPRVTTDGQVSKHEDGTLLQNLTPEEVTRRFVTRVTQDVVSDEIAEAIDDCCGDVRLSLTQVNK</sequence>
<evidence type="ECO:0000256" key="6">
    <source>
        <dbReference type="ARBA" id="ARBA00022839"/>
    </source>
</evidence>
<feature type="domain" description="Calcineurin-like phosphoesterase" evidence="7">
    <location>
        <begin position="1"/>
        <end position="231"/>
    </location>
</feature>
<dbReference type="GO" id="GO:0004519">
    <property type="term" value="F:endonuclease activity"/>
    <property type="evidence" value="ECO:0007669"/>
    <property type="project" value="InterPro"/>
</dbReference>
<evidence type="ECO:0000259" key="7">
    <source>
        <dbReference type="Pfam" id="PF00149"/>
    </source>
</evidence>
<evidence type="ECO:0000313" key="9">
    <source>
        <dbReference type="EMBL" id="CAB4333899.1"/>
    </source>
</evidence>
<evidence type="ECO:0000256" key="2">
    <source>
        <dbReference type="ARBA" id="ARBA00011322"/>
    </source>
</evidence>
<feature type="domain" description="Nuclease SbcCD subunit D C-terminal" evidence="8">
    <location>
        <begin position="289"/>
        <end position="375"/>
    </location>
</feature>
<keyword evidence="5" id="KW-0378">Hydrolase</keyword>
<dbReference type="EMBL" id="CAESAK010000036">
    <property type="protein sequence ID" value="CAB4333899.1"/>
    <property type="molecule type" value="Genomic_DNA"/>
</dbReference>
<dbReference type="InterPro" id="IPR029052">
    <property type="entry name" value="Metallo-depent_PP-like"/>
</dbReference>
<evidence type="ECO:0000256" key="1">
    <source>
        <dbReference type="ARBA" id="ARBA00010555"/>
    </source>
</evidence>
<dbReference type="InterPro" id="IPR026843">
    <property type="entry name" value="SbcD_C"/>
</dbReference>
<proteinExistence type="inferred from homology"/>
<protein>
    <recommendedName>
        <fullName evidence="3">Nuclease SbcCD subunit D</fullName>
    </recommendedName>
</protein>
<evidence type="ECO:0000256" key="4">
    <source>
        <dbReference type="ARBA" id="ARBA00022722"/>
    </source>
</evidence>
<dbReference type="InterPro" id="IPR050535">
    <property type="entry name" value="DNA_Repair-Maintenance_Comp"/>
</dbReference>
<comment type="similarity">
    <text evidence="1">Belongs to the SbcD family.</text>
</comment>
<keyword evidence="4" id="KW-0540">Nuclease</keyword>
<reference evidence="9" key="1">
    <citation type="submission" date="2020-05" db="EMBL/GenBank/DDBJ databases">
        <authorList>
            <person name="Chiriac C."/>
            <person name="Salcher M."/>
            <person name="Ghai R."/>
            <person name="Kavagutti S V."/>
        </authorList>
    </citation>
    <scope>NUCLEOTIDE SEQUENCE</scope>
</reference>
<evidence type="ECO:0000256" key="3">
    <source>
        <dbReference type="ARBA" id="ARBA00013365"/>
    </source>
</evidence>
<comment type="subunit">
    <text evidence="2">Heterodimer of SbcC and SbcD.</text>
</comment>
<dbReference type="SUPFAM" id="SSF56300">
    <property type="entry name" value="Metallo-dependent phosphatases"/>
    <property type="match status" value="1"/>
</dbReference>
<dbReference type="PANTHER" id="PTHR30337:SF0">
    <property type="entry name" value="NUCLEASE SBCCD SUBUNIT D"/>
    <property type="match status" value="1"/>
</dbReference>
<evidence type="ECO:0000256" key="5">
    <source>
        <dbReference type="ARBA" id="ARBA00022801"/>
    </source>
</evidence>
<name>A0A6J5Z0N2_9ZZZZ</name>
<dbReference type="Pfam" id="PF12320">
    <property type="entry name" value="SbcD_C"/>
    <property type="match status" value="1"/>
</dbReference>